<evidence type="ECO:0000313" key="1">
    <source>
        <dbReference type="EMBL" id="KAK9757399.1"/>
    </source>
</evidence>
<evidence type="ECO:0000313" key="2">
    <source>
        <dbReference type="Proteomes" id="UP001443914"/>
    </source>
</evidence>
<dbReference type="PANTHER" id="PTHR33116">
    <property type="entry name" value="REVERSE TRANSCRIPTASE ZINC-BINDING DOMAIN-CONTAINING PROTEIN-RELATED-RELATED"/>
    <property type="match status" value="1"/>
</dbReference>
<accession>A0AAW1NF71</accession>
<dbReference type="EMBL" id="JBDFQZ010000001">
    <property type="protein sequence ID" value="KAK9757399.1"/>
    <property type="molecule type" value="Genomic_DNA"/>
</dbReference>
<keyword evidence="2" id="KW-1185">Reference proteome</keyword>
<dbReference type="Proteomes" id="UP001443914">
    <property type="component" value="Unassembled WGS sequence"/>
</dbReference>
<protein>
    <submittedName>
        <fullName evidence="1">Uncharacterized protein</fullName>
    </submittedName>
</protein>
<dbReference type="PANTHER" id="PTHR33116:SF84">
    <property type="entry name" value="RNA-DIRECTED DNA POLYMERASE"/>
    <property type="match status" value="1"/>
</dbReference>
<reference evidence="1" key="1">
    <citation type="submission" date="2024-03" db="EMBL/GenBank/DDBJ databases">
        <title>WGS assembly of Saponaria officinalis var. Norfolk2.</title>
        <authorList>
            <person name="Jenkins J."/>
            <person name="Shu S."/>
            <person name="Grimwood J."/>
            <person name="Barry K."/>
            <person name="Goodstein D."/>
            <person name="Schmutz J."/>
            <person name="Leebens-Mack J."/>
            <person name="Osbourn A."/>
        </authorList>
    </citation>
    <scope>NUCLEOTIDE SEQUENCE [LARGE SCALE GENOMIC DNA]</scope>
    <source>
        <strain evidence="1">JIC</strain>
    </source>
</reference>
<name>A0AAW1NF71_SAPOF</name>
<sequence length="307" mass="34717">MGARKLSYAGRVVLIQSVLTHLHSYWARIFILPIAVIKKVESICNAYLWEGQEHNTKVSRVSWDKVCQSKKHGGLGFLNGKVRNVANVGKLVWWVVQKKDLLWVKWIHCTYLKSHYLLSYSPGQNTSSAWRGVCKAMELIRGGLLAPGGLRRGIIIRWLLGIHGYSPHNHGLSGLRLSRISVTSPSISSLVGYLCRNVYRQLIDCVNGGVCTNRLCFLCCNADECHLFFRCEYGCRCVQLLGKSVGVSIPSSNVDHWWRNTRWDSLKTKHAVGALVIGLIYHVWMKMSFGECYGQTEGVSRLFKSLY</sequence>
<gene>
    <name evidence="1" type="ORF">RND81_01G159900</name>
</gene>
<organism evidence="1 2">
    <name type="scientific">Saponaria officinalis</name>
    <name type="common">Common soapwort</name>
    <name type="synonym">Lychnis saponaria</name>
    <dbReference type="NCBI Taxonomy" id="3572"/>
    <lineage>
        <taxon>Eukaryota</taxon>
        <taxon>Viridiplantae</taxon>
        <taxon>Streptophyta</taxon>
        <taxon>Embryophyta</taxon>
        <taxon>Tracheophyta</taxon>
        <taxon>Spermatophyta</taxon>
        <taxon>Magnoliopsida</taxon>
        <taxon>eudicotyledons</taxon>
        <taxon>Gunneridae</taxon>
        <taxon>Pentapetalae</taxon>
        <taxon>Caryophyllales</taxon>
        <taxon>Caryophyllaceae</taxon>
        <taxon>Caryophylleae</taxon>
        <taxon>Saponaria</taxon>
    </lineage>
</organism>
<comment type="caution">
    <text evidence="1">The sequence shown here is derived from an EMBL/GenBank/DDBJ whole genome shotgun (WGS) entry which is preliminary data.</text>
</comment>
<dbReference type="AlphaFoldDB" id="A0AAW1NF71"/>
<proteinExistence type="predicted"/>